<protein>
    <submittedName>
        <fullName evidence="1">Uncharacterized protein</fullName>
    </submittedName>
</protein>
<comment type="caution">
    <text evidence="1">The sequence shown here is derived from an EMBL/GenBank/DDBJ whole genome shotgun (WGS) entry which is preliminary data.</text>
</comment>
<accession>A0A445DE21</accession>
<sequence length="163" mass="18504">MENLASYCHDLMETRNPTHPKNPNTATTINFHSAAFVLDFREATFLLILAISGRKEKNKPHSKHSPRICDNSSPSSPTFAAPAFHHGNKAATYHARKIFFEMRLSFRQPWRSPSTRSATVTNTLLSFSTPLPIILKYHLTIILSYPFNHGFDRPPLTTLKENV</sequence>
<evidence type="ECO:0000313" key="1">
    <source>
        <dbReference type="EMBL" id="RYR61409.1"/>
    </source>
</evidence>
<evidence type="ECO:0000313" key="2">
    <source>
        <dbReference type="Proteomes" id="UP000289738"/>
    </source>
</evidence>
<proteinExistence type="predicted"/>
<keyword evidence="2" id="KW-1185">Reference proteome</keyword>
<dbReference type="Proteomes" id="UP000289738">
    <property type="component" value="Chromosome A04"/>
</dbReference>
<gene>
    <name evidence="1" type="ORF">Ahy_A04g018587</name>
</gene>
<organism evidence="1 2">
    <name type="scientific">Arachis hypogaea</name>
    <name type="common">Peanut</name>
    <dbReference type="NCBI Taxonomy" id="3818"/>
    <lineage>
        <taxon>Eukaryota</taxon>
        <taxon>Viridiplantae</taxon>
        <taxon>Streptophyta</taxon>
        <taxon>Embryophyta</taxon>
        <taxon>Tracheophyta</taxon>
        <taxon>Spermatophyta</taxon>
        <taxon>Magnoliopsida</taxon>
        <taxon>eudicotyledons</taxon>
        <taxon>Gunneridae</taxon>
        <taxon>Pentapetalae</taxon>
        <taxon>rosids</taxon>
        <taxon>fabids</taxon>
        <taxon>Fabales</taxon>
        <taxon>Fabaceae</taxon>
        <taxon>Papilionoideae</taxon>
        <taxon>50 kb inversion clade</taxon>
        <taxon>dalbergioids sensu lato</taxon>
        <taxon>Dalbergieae</taxon>
        <taxon>Pterocarpus clade</taxon>
        <taxon>Arachis</taxon>
    </lineage>
</organism>
<reference evidence="1 2" key="1">
    <citation type="submission" date="2019-01" db="EMBL/GenBank/DDBJ databases">
        <title>Sequencing of cultivated peanut Arachis hypogaea provides insights into genome evolution and oil improvement.</title>
        <authorList>
            <person name="Chen X."/>
        </authorList>
    </citation>
    <scope>NUCLEOTIDE SEQUENCE [LARGE SCALE GENOMIC DNA]</scope>
    <source>
        <strain evidence="2">cv. Fuhuasheng</strain>
        <tissue evidence="1">Leaves</tissue>
    </source>
</reference>
<name>A0A445DE21_ARAHY</name>
<dbReference type="AlphaFoldDB" id="A0A445DE21"/>
<dbReference type="EMBL" id="SDMP01000004">
    <property type="protein sequence ID" value="RYR61409.1"/>
    <property type="molecule type" value="Genomic_DNA"/>
</dbReference>